<proteinExistence type="predicted"/>
<reference evidence="1" key="1">
    <citation type="submission" date="2018-06" db="EMBL/GenBank/DDBJ databases">
        <authorList>
            <person name="Zhirakovskaya E."/>
        </authorList>
    </citation>
    <scope>NUCLEOTIDE SEQUENCE</scope>
</reference>
<organism evidence="1">
    <name type="scientific">hydrothermal vent metagenome</name>
    <dbReference type="NCBI Taxonomy" id="652676"/>
    <lineage>
        <taxon>unclassified sequences</taxon>
        <taxon>metagenomes</taxon>
        <taxon>ecological metagenomes</taxon>
    </lineage>
</organism>
<accession>A0A3B0WZ51</accession>
<gene>
    <name evidence="1" type="ORF">MNBD_GAMMA11-2417</name>
</gene>
<name>A0A3B0WZ51_9ZZZZ</name>
<dbReference type="AlphaFoldDB" id="A0A3B0WZ51"/>
<dbReference type="EMBL" id="UOFG01000144">
    <property type="protein sequence ID" value="VAW61305.1"/>
    <property type="molecule type" value="Genomic_DNA"/>
</dbReference>
<sequence length="124" mass="14239">MNKPCNVDCEQGRESGCQTYCCRLLIRLSENEIKPANDGSTAKGFIDKDPDGYCIHFNREKFLCRIWSKRPDVCKSYDCNNDFLLQAAIKKAFSNIVDLVNIASSLRLEKSQYIKIPYMDTDIK</sequence>
<dbReference type="InterPro" id="IPR005358">
    <property type="entry name" value="Puta_zinc/iron-chelating_dom"/>
</dbReference>
<evidence type="ECO:0008006" key="2">
    <source>
        <dbReference type="Google" id="ProtNLM"/>
    </source>
</evidence>
<dbReference type="Pfam" id="PF03692">
    <property type="entry name" value="CxxCxxCC"/>
    <property type="match status" value="1"/>
</dbReference>
<protein>
    <recommendedName>
        <fullName evidence="2">YkgJ family cysteine cluster protein</fullName>
    </recommendedName>
</protein>
<evidence type="ECO:0000313" key="1">
    <source>
        <dbReference type="EMBL" id="VAW61305.1"/>
    </source>
</evidence>